<keyword evidence="1" id="KW-0812">Transmembrane</keyword>
<feature type="transmembrane region" description="Helical" evidence="1">
    <location>
        <begin position="12"/>
        <end position="31"/>
    </location>
</feature>
<keyword evidence="1" id="KW-0472">Membrane</keyword>
<evidence type="ECO:0000313" key="2">
    <source>
        <dbReference type="EMBL" id="CBT77229.1"/>
    </source>
</evidence>
<dbReference type="GeneID" id="303186585"/>
<evidence type="ECO:0000256" key="1">
    <source>
        <dbReference type="SAM" id="Phobius"/>
    </source>
</evidence>
<accession>A0ABP1U5F4</accession>
<dbReference type="RefSeq" id="WP_013350334.1">
    <property type="nucleotide sequence ID" value="NC_014550.1"/>
</dbReference>
<dbReference type="Proteomes" id="UP000006878">
    <property type="component" value="Chromosome"/>
</dbReference>
<feature type="transmembrane region" description="Helical" evidence="1">
    <location>
        <begin position="37"/>
        <end position="54"/>
    </location>
</feature>
<organism evidence="2 3">
    <name type="scientific">Glutamicibacter arilaitensis (strain DSM 16368 / CIP 108037 / IAM 15318 / JCM 13566 / NCIMB 14258 / Re117)</name>
    <name type="common">Arthrobacter arilaitensis</name>
    <dbReference type="NCBI Taxonomy" id="861360"/>
    <lineage>
        <taxon>Bacteria</taxon>
        <taxon>Bacillati</taxon>
        <taxon>Actinomycetota</taxon>
        <taxon>Actinomycetes</taxon>
        <taxon>Micrococcales</taxon>
        <taxon>Micrococcaceae</taxon>
        <taxon>Glutamicibacter</taxon>
    </lineage>
</organism>
<reference evidence="3" key="1">
    <citation type="journal article" date="2010" name="PLoS ONE">
        <title>The Arthrobacter arilaitensis Re117 genome sequence reveals its genetic adaptation to the surface of cheese.</title>
        <authorList>
            <person name="Monnet C."/>
            <person name="Loux V."/>
            <person name="Gibrat J.F."/>
            <person name="Spinnler E."/>
            <person name="Barbe V."/>
            <person name="Vacherie B."/>
            <person name="Gavory F."/>
            <person name="Gourbeyre E."/>
            <person name="Siguier P."/>
            <person name="Chandler M."/>
            <person name="Elleuch R."/>
            <person name="Irlinger F."/>
            <person name="Vallaeys T."/>
        </authorList>
    </citation>
    <scope>NUCLEOTIDE SEQUENCE</scope>
    <source>
        <strain evidence="3">DSM 16368 / CIP 108037 / IAM 15318 / JCM 13566 / Re117</strain>
    </source>
</reference>
<reference evidence="3" key="2">
    <citation type="submission" date="2010-07" db="EMBL/GenBank/DDBJ databases">
        <title>Complete genome sequence of Arthrobacter arilaitensis (strain DSM 16368 / CIP 108037 / JCM 13566 / Re117).</title>
        <authorList>
            <person name="Genoscope."/>
        </authorList>
    </citation>
    <scope>NUCLEOTIDE SEQUENCE [LARGE SCALE GENOMIC DNA]</scope>
    <source>
        <strain evidence="3">DSM 16368 / CIP 108037 / IAM 15318 / JCM 13566 / Re117</strain>
    </source>
</reference>
<protein>
    <submittedName>
        <fullName evidence="2">Hypothetical membrane protein</fullName>
    </submittedName>
</protein>
<keyword evidence="1" id="KW-1133">Transmembrane helix</keyword>
<evidence type="ECO:0000313" key="3">
    <source>
        <dbReference type="Proteomes" id="UP000006878"/>
    </source>
</evidence>
<name>A0ABP1U5F4_GLUAR</name>
<feature type="transmembrane region" description="Helical" evidence="1">
    <location>
        <begin position="74"/>
        <end position="94"/>
    </location>
</feature>
<gene>
    <name evidence="2" type="ordered locus">AARI_30270</name>
</gene>
<dbReference type="EMBL" id="FQ311875">
    <property type="protein sequence ID" value="CBT77229.1"/>
    <property type="molecule type" value="Genomic_DNA"/>
</dbReference>
<keyword evidence="3" id="KW-1185">Reference proteome</keyword>
<sequence length="95" mass="10484">MTQNPEQATHHLTQARAAIIFGLVYLVFLFITPGRDGWIYTSAAGTILVMGAAARGHYRFSQDKQPQTTELRWLYAAVLLGFLVAFASAIGRNIT</sequence>
<proteinExistence type="predicted"/>